<dbReference type="PANTHER" id="PTHR10465:SF0">
    <property type="entry name" value="SARCALUMENIN"/>
    <property type="match status" value="1"/>
</dbReference>
<keyword evidence="9" id="KW-0496">Mitochondrion</keyword>
<proteinExistence type="predicted"/>
<reference evidence="16" key="1">
    <citation type="submission" date="2020-05" db="EMBL/GenBank/DDBJ databases">
        <title>Phylogenomic resolution of chytrid fungi.</title>
        <authorList>
            <person name="Stajich J.E."/>
            <person name="Amses K."/>
            <person name="Simmons R."/>
            <person name="Seto K."/>
            <person name="Myers J."/>
            <person name="Bonds A."/>
            <person name="Quandt C.A."/>
            <person name="Barry K."/>
            <person name="Liu P."/>
            <person name="Grigoriev I."/>
            <person name="Longcore J.E."/>
            <person name="James T.Y."/>
        </authorList>
    </citation>
    <scope>NUCLEOTIDE SEQUENCE</scope>
    <source>
        <strain evidence="16">JEL0318</strain>
    </source>
</reference>
<dbReference type="InterPro" id="IPR027094">
    <property type="entry name" value="Mitofusin_fam"/>
</dbReference>
<dbReference type="PANTHER" id="PTHR10465">
    <property type="entry name" value="TRANSMEMBRANE GTPASE FZO1"/>
    <property type="match status" value="1"/>
</dbReference>
<keyword evidence="5" id="KW-1000">Mitochondrion outer membrane</keyword>
<organism evidence="16 17">
    <name type="scientific">Rhizophlyctis rosea</name>
    <dbReference type="NCBI Taxonomy" id="64517"/>
    <lineage>
        <taxon>Eukaryota</taxon>
        <taxon>Fungi</taxon>
        <taxon>Fungi incertae sedis</taxon>
        <taxon>Chytridiomycota</taxon>
        <taxon>Chytridiomycota incertae sedis</taxon>
        <taxon>Chytridiomycetes</taxon>
        <taxon>Rhizophlyctidales</taxon>
        <taxon>Rhizophlyctidaceae</taxon>
        <taxon>Rhizophlyctis</taxon>
    </lineage>
</organism>
<keyword evidence="8" id="KW-0175">Coiled coil</keyword>
<evidence type="ECO:0000256" key="6">
    <source>
        <dbReference type="ARBA" id="ARBA00022801"/>
    </source>
</evidence>
<feature type="compositionally biased region" description="Basic and acidic residues" evidence="13">
    <location>
        <begin position="30"/>
        <end position="49"/>
    </location>
</feature>
<protein>
    <submittedName>
        <fullName evidence="16">Mitofusin</fullName>
    </submittedName>
</protein>
<evidence type="ECO:0000259" key="15">
    <source>
        <dbReference type="PROSITE" id="PS51718"/>
    </source>
</evidence>
<comment type="caution">
    <text evidence="16">The sequence shown here is derived from an EMBL/GenBank/DDBJ whole genome shotgun (WGS) entry which is preliminary data.</text>
</comment>
<dbReference type="PROSITE" id="PS51718">
    <property type="entry name" value="G_DYNAMIN_2"/>
    <property type="match status" value="1"/>
</dbReference>
<evidence type="ECO:0000256" key="7">
    <source>
        <dbReference type="ARBA" id="ARBA00022989"/>
    </source>
</evidence>
<feature type="region of interest" description="Disordered" evidence="13">
    <location>
        <begin position="1"/>
        <end position="49"/>
    </location>
</feature>
<comment type="subcellular location">
    <subcellularLocation>
        <location evidence="1">Mitochondrion membrane</location>
        <topology evidence="1">Multi-pass membrane protein</topology>
    </subcellularLocation>
    <subcellularLocation>
        <location evidence="2">Mitochondrion outer membrane</location>
    </subcellularLocation>
</comment>
<keyword evidence="6" id="KW-0378">Hydrolase</keyword>
<keyword evidence="7 14" id="KW-1133">Transmembrane helix</keyword>
<dbReference type="SUPFAM" id="SSF52540">
    <property type="entry name" value="P-loop containing nucleoside triphosphate hydrolases"/>
    <property type="match status" value="1"/>
</dbReference>
<dbReference type="Gene3D" id="3.40.50.300">
    <property type="entry name" value="P-loop containing nucleotide triphosphate hydrolases"/>
    <property type="match status" value="1"/>
</dbReference>
<evidence type="ECO:0000256" key="11">
    <source>
        <dbReference type="ARBA" id="ARBA00023136"/>
    </source>
</evidence>
<keyword evidence="11 14" id="KW-0472">Membrane</keyword>
<evidence type="ECO:0000256" key="14">
    <source>
        <dbReference type="SAM" id="Phobius"/>
    </source>
</evidence>
<dbReference type="EMBL" id="JADGJD010000343">
    <property type="protein sequence ID" value="KAJ3051933.1"/>
    <property type="molecule type" value="Genomic_DNA"/>
</dbReference>
<evidence type="ECO:0000256" key="12">
    <source>
        <dbReference type="ARBA" id="ARBA00048548"/>
    </source>
</evidence>
<keyword evidence="3 14" id="KW-0812">Transmembrane</keyword>
<dbReference type="GO" id="GO:0005741">
    <property type="term" value="C:mitochondrial outer membrane"/>
    <property type="evidence" value="ECO:0007669"/>
    <property type="project" value="UniProtKB-SubCell"/>
</dbReference>
<evidence type="ECO:0000313" key="16">
    <source>
        <dbReference type="EMBL" id="KAJ3051933.1"/>
    </source>
</evidence>
<dbReference type="Proteomes" id="UP001212841">
    <property type="component" value="Unassembled WGS sequence"/>
</dbReference>
<accession>A0AAD5SK10</accession>
<evidence type="ECO:0000256" key="2">
    <source>
        <dbReference type="ARBA" id="ARBA00004294"/>
    </source>
</evidence>
<feature type="domain" description="Dynamin-type G" evidence="15">
    <location>
        <begin position="165"/>
        <end position="436"/>
    </location>
</feature>
<name>A0AAD5SK10_9FUNG</name>
<dbReference type="InterPro" id="IPR045063">
    <property type="entry name" value="Dynamin_N"/>
</dbReference>
<evidence type="ECO:0000256" key="3">
    <source>
        <dbReference type="ARBA" id="ARBA00022692"/>
    </source>
</evidence>
<dbReference type="Pfam" id="PF00350">
    <property type="entry name" value="Dynamin_N"/>
    <property type="match status" value="1"/>
</dbReference>
<evidence type="ECO:0000256" key="4">
    <source>
        <dbReference type="ARBA" id="ARBA00022741"/>
    </source>
</evidence>
<evidence type="ECO:0000256" key="8">
    <source>
        <dbReference type="ARBA" id="ARBA00023054"/>
    </source>
</evidence>
<evidence type="ECO:0000256" key="5">
    <source>
        <dbReference type="ARBA" id="ARBA00022787"/>
    </source>
</evidence>
<keyword evidence="4" id="KW-0547">Nucleotide-binding</keyword>
<gene>
    <name evidence="16" type="primary">FZO1</name>
    <name evidence="16" type="ORF">HK097_007060</name>
</gene>
<dbReference type="GO" id="GO:0008053">
    <property type="term" value="P:mitochondrial fusion"/>
    <property type="evidence" value="ECO:0007669"/>
    <property type="project" value="TreeGrafter"/>
</dbReference>
<evidence type="ECO:0000256" key="10">
    <source>
        <dbReference type="ARBA" id="ARBA00023134"/>
    </source>
</evidence>
<evidence type="ECO:0000256" key="1">
    <source>
        <dbReference type="ARBA" id="ARBA00004225"/>
    </source>
</evidence>
<sequence length="769" mass="86360">MTDVPGSPRTPIGLNGPLSNSVSSLSSSTDELRVKGEDVGKQQERAEHNQAVFAERRSRLLDLIRDTRSILDELNGQNPAHPRTVHYPASALKRLAAKHGLRRLHDDGTDGVTGEEDELRVLQIDIKSYKDSPTETTDNAFVSALLATKVQESTHHLDKLFTRISDTRSKVLVTGDLNAGKSTFVNAVLRREVVPDDQQPCTALFAEVVDVAQNDGREEVHGISDPTKYQRNDRSTYDLLDFSNLREIIEENEHNYELLKVYCKDGREKSHSLLHNGVVDITLIDSPGLNIDSMKTTALFATQEEIDVVIFVVNAENHFTLSGREFLTTAGKEKAYVFIVVNRFDQIRRKDRCRKDILEQIRQISPRTYEESSNLVHFVSAKQCLQNENTDMMPAFIRLEECLRSFILEKRARSKLAPAKVYLHNLLSDVVAVARYNSHVAAENARKITKEINDSAPAFDRMVKIKEQVLDGIDKTIDETGNIVQRHAKEDLMEFLDNLEAYTEDVEWDGVFYVLQYARNLRNTVYRLASLRLGRCENFARDRSVACLKNIEGMAASCMDVPPVIDLSVVATAFEGDAGTGVVERGGGAVAKVVPMEVTEVFDQTDKMEIAKEYVPSLGLMCAGLVGYRRMVSQSWRAASSFGGGSNAGKLAFAGLTIAGAGIFFYVLSDMKNNVERKILGKMRAHLTEVGFVENNVDRIAKNTRRILRLAIWEFQNQFTKILGESRNKRENQQRDVLKCERDGELFRGIERGALRVHEEVDGIDLEMS</sequence>
<dbReference type="InterPro" id="IPR030381">
    <property type="entry name" value="G_DYNAMIN_dom"/>
</dbReference>
<dbReference type="InterPro" id="IPR027417">
    <property type="entry name" value="P-loop_NTPase"/>
</dbReference>
<dbReference type="AlphaFoldDB" id="A0AAD5SK10"/>
<dbReference type="GO" id="GO:0051646">
    <property type="term" value="P:mitochondrion localization"/>
    <property type="evidence" value="ECO:0007669"/>
    <property type="project" value="TreeGrafter"/>
</dbReference>
<comment type="catalytic activity">
    <reaction evidence="12">
        <text>GTP + H2O = GDP + phosphate + H(+)</text>
        <dbReference type="Rhea" id="RHEA:19669"/>
        <dbReference type="ChEBI" id="CHEBI:15377"/>
        <dbReference type="ChEBI" id="CHEBI:15378"/>
        <dbReference type="ChEBI" id="CHEBI:37565"/>
        <dbReference type="ChEBI" id="CHEBI:43474"/>
        <dbReference type="ChEBI" id="CHEBI:58189"/>
    </reaction>
</comment>
<dbReference type="GO" id="GO:0005525">
    <property type="term" value="F:GTP binding"/>
    <property type="evidence" value="ECO:0007669"/>
    <property type="project" value="UniProtKB-KW"/>
</dbReference>
<evidence type="ECO:0000256" key="13">
    <source>
        <dbReference type="SAM" id="MobiDB-lite"/>
    </source>
</evidence>
<keyword evidence="10" id="KW-0342">GTP-binding</keyword>
<feature type="compositionally biased region" description="Low complexity" evidence="13">
    <location>
        <begin position="18"/>
        <end position="28"/>
    </location>
</feature>
<feature type="transmembrane region" description="Helical" evidence="14">
    <location>
        <begin position="651"/>
        <end position="668"/>
    </location>
</feature>
<evidence type="ECO:0000256" key="9">
    <source>
        <dbReference type="ARBA" id="ARBA00023128"/>
    </source>
</evidence>
<keyword evidence="17" id="KW-1185">Reference proteome</keyword>
<dbReference type="FunFam" id="3.40.50.300:FF:000638">
    <property type="entry name" value="Transmembrane GTPase Fzo1, putative"/>
    <property type="match status" value="1"/>
</dbReference>
<dbReference type="GO" id="GO:0003924">
    <property type="term" value="F:GTPase activity"/>
    <property type="evidence" value="ECO:0007669"/>
    <property type="project" value="InterPro"/>
</dbReference>
<evidence type="ECO:0000313" key="17">
    <source>
        <dbReference type="Proteomes" id="UP001212841"/>
    </source>
</evidence>